<evidence type="ECO:0008006" key="3">
    <source>
        <dbReference type="Google" id="ProtNLM"/>
    </source>
</evidence>
<dbReference type="InterPro" id="IPR017853">
    <property type="entry name" value="GH"/>
</dbReference>
<dbReference type="OrthoDB" id="176168at2"/>
<dbReference type="Proteomes" id="UP000310636">
    <property type="component" value="Unassembled WGS sequence"/>
</dbReference>
<dbReference type="Gene3D" id="3.20.20.80">
    <property type="entry name" value="Glycosidases"/>
    <property type="match status" value="1"/>
</dbReference>
<keyword evidence="2" id="KW-1185">Reference proteome</keyword>
<dbReference type="EMBL" id="SSOB01000024">
    <property type="protein sequence ID" value="THF76561.1"/>
    <property type="molecule type" value="Genomic_DNA"/>
</dbReference>
<protein>
    <recommendedName>
        <fullName evidence="3">Alpha-galactosidase</fullName>
    </recommendedName>
</protein>
<reference evidence="1 2" key="1">
    <citation type="submission" date="2019-04" db="EMBL/GenBank/DDBJ databases">
        <title>Cohnella sp. nov. isolated from preserved vegetables.</title>
        <authorList>
            <person name="Lin S.-Y."/>
            <person name="Hung M.-H."/>
            <person name="Young C.-C."/>
        </authorList>
    </citation>
    <scope>NUCLEOTIDE SEQUENCE [LARGE SCALE GENOMIC DNA]</scope>
    <source>
        <strain evidence="1 2">CC-MHH1044</strain>
    </source>
</reference>
<organism evidence="1 2">
    <name type="scientific">Cohnella fermenti</name>
    <dbReference type="NCBI Taxonomy" id="2565925"/>
    <lineage>
        <taxon>Bacteria</taxon>
        <taxon>Bacillati</taxon>
        <taxon>Bacillota</taxon>
        <taxon>Bacilli</taxon>
        <taxon>Bacillales</taxon>
        <taxon>Paenibacillaceae</taxon>
        <taxon>Cohnella</taxon>
    </lineage>
</organism>
<gene>
    <name evidence="1" type="ORF">E6C55_18680</name>
</gene>
<evidence type="ECO:0000313" key="2">
    <source>
        <dbReference type="Proteomes" id="UP000310636"/>
    </source>
</evidence>
<proteinExistence type="predicted"/>
<evidence type="ECO:0000313" key="1">
    <source>
        <dbReference type="EMBL" id="THF76561.1"/>
    </source>
</evidence>
<comment type="caution">
    <text evidence="1">The sequence shown here is derived from an EMBL/GenBank/DDBJ whole genome shotgun (WGS) entry which is preliminary data.</text>
</comment>
<dbReference type="AlphaFoldDB" id="A0A4S4BPB1"/>
<dbReference type="RefSeq" id="WP_136371335.1">
    <property type="nucleotide sequence ID" value="NZ_SSOB01000024.1"/>
</dbReference>
<dbReference type="SUPFAM" id="SSF51445">
    <property type="entry name" value="(Trans)glycosidases"/>
    <property type="match status" value="1"/>
</dbReference>
<sequence length="672" mass="74595">MEKGDVILRMDDAKKPKKLTVTAACYEVRFDLAAQQWSLYAGLSEGGGRGGDVDGVAPIVCLPMQSRIHALEEPDLADEGAIRLIREQRSGGGLSLTFAADGGGIWASKTYVFAFGADSVCYRVEVSGAGKRIDDVYYCAADWMAAGPGDREAASGEGDAPRWRGGRPGFAGYYAPRFDWSTGFVFRRPDEPDSLNCQQWLSPPPFCYALRQGDRWTSCGILAEPGAFRFLGFDYVVSPGGEFSFRLDYEGHTLVGETGFRTPELRFGFRPAAGGNEAVGEYVRALADRMRLAKSGEAGSGHSQPSWWVEPMFCGWGQQRYDYRGDHNGTENGHFLNVGEYATEEKYRSYVAHMEAHGIHPGTIIIDYKWAAQDALAAPDPLKWSGMRAFIDEQHRRGRRVLLWYSPLLAEGLPVEACMTLDGRVVAADPTSERYREIVAEQIRRMVDDAPGCLNADGLKIDFTQNLASERRGFRNYLSTSWALLNQSDPEHSYPRLSDGRDSLVRTAGASWGVELLRDYIQAIYSAMKAAKPDAMLIAHTANPYFADIADVLRLNDLDGESPDVLAIMRNRAEIARLCNSDWLIDPDNDLMADKRMWRNYVQAQPLLGIPVTYYIRGIAASGEPFDEADYAHLRGVWRDYRERMARGLISGVLCEKPHWRGSITGGLGDSV</sequence>
<name>A0A4S4BPB1_9BACL</name>
<accession>A0A4S4BPB1</accession>